<keyword evidence="3" id="KW-1185">Reference proteome</keyword>
<protein>
    <submittedName>
        <fullName evidence="2">Uncharacterized protein</fullName>
    </submittedName>
</protein>
<dbReference type="Proteomes" id="UP000281955">
    <property type="component" value="Unassembled WGS sequence"/>
</dbReference>
<evidence type="ECO:0000256" key="1">
    <source>
        <dbReference type="SAM" id="MobiDB-lite"/>
    </source>
</evidence>
<feature type="region of interest" description="Disordered" evidence="1">
    <location>
        <begin position="23"/>
        <end position="56"/>
    </location>
</feature>
<proteinExistence type="predicted"/>
<sequence length="56" mass="6314">MSARGEGPPRSWLRRKLMKVFGPADLGPEHQGNPLVGTKYDPALKKARREARRRSS</sequence>
<organism evidence="2 3">
    <name type="scientific">Motilibacter peucedani</name>
    <dbReference type="NCBI Taxonomy" id="598650"/>
    <lineage>
        <taxon>Bacteria</taxon>
        <taxon>Bacillati</taxon>
        <taxon>Actinomycetota</taxon>
        <taxon>Actinomycetes</taxon>
        <taxon>Motilibacterales</taxon>
        <taxon>Motilibacteraceae</taxon>
        <taxon>Motilibacter</taxon>
    </lineage>
</organism>
<evidence type="ECO:0000313" key="3">
    <source>
        <dbReference type="Proteomes" id="UP000281955"/>
    </source>
</evidence>
<dbReference type="EMBL" id="RBWV01000010">
    <property type="protein sequence ID" value="RKS77662.1"/>
    <property type="molecule type" value="Genomic_DNA"/>
</dbReference>
<feature type="compositionally biased region" description="Basic residues" evidence="1">
    <location>
        <begin position="45"/>
        <end position="56"/>
    </location>
</feature>
<evidence type="ECO:0000313" key="2">
    <source>
        <dbReference type="EMBL" id="RKS77662.1"/>
    </source>
</evidence>
<dbReference type="AlphaFoldDB" id="A0A420XS21"/>
<name>A0A420XS21_9ACTN</name>
<dbReference type="InParanoid" id="A0A420XS21"/>
<accession>A0A420XS21</accession>
<dbReference type="RefSeq" id="WP_183061852.1">
    <property type="nucleotide sequence ID" value="NZ_RBWV01000010.1"/>
</dbReference>
<gene>
    <name evidence="2" type="ORF">CLV35_1356</name>
</gene>
<comment type="caution">
    <text evidence="2">The sequence shown here is derived from an EMBL/GenBank/DDBJ whole genome shotgun (WGS) entry which is preliminary data.</text>
</comment>
<reference evidence="2 3" key="1">
    <citation type="submission" date="2018-10" db="EMBL/GenBank/DDBJ databases">
        <title>Genomic Encyclopedia of Archaeal and Bacterial Type Strains, Phase II (KMG-II): from individual species to whole genera.</title>
        <authorList>
            <person name="Goeker M."/>
        </authorList>
    </citation>
    <scope>NUCLEOTIDE SEQUENCE [LARGE SCALE GENOMIC DNA]</scope>
    <source>
        <strain evidence="2 3">RP-AC37</strain>
    </source>
</reference>